<feature type="transmembrane region" description="Helical" evidence="9">
    <location>
        <begin position="101"/>
        <end position="122"/>
    </location>
</feature>
<keyword evidence="6 9" id="KW-0472">Membrane</keyword>
<feature type="transmembrane region" description="Helical" evidence="9">
    <location>
        <begin position="134"/>
        <end position="156"/>
    </location>
</feature>
<dbReference type="Gene3D" id="1.20.1250.20">
    <property type="entry name" value="MFS general substrate transporter like domains"/>
    <property type="match status" value="1"/>
</dbReference>
<evidence type="ECO:0000256" key="1">
    <source>
        <dbReference type="ARBA" id="ARBA00004141"/>
    </source>
</evidence>
<comment type="subcellular location">
    <subcellularLocation>
        <location evidence="1">Membrane</location>
        <topology evidence="1">Multi-pass membrane protein</topology>
    </subcellularLocation>
</comment>
<feature type="transmembrane region" description="Helical" evidence="9">
    <location>
        <begin position="47"/>
        <end position="68"/>
    </location>
</feature>
<dbReference type="PANTHER" id="PTHR48022:SF11">
    <property type="entry name" value="MONOSACCHARIDE TRANSPORTER (HXT8), PUTATIVE (AFU_ORTHOLOGUE AFUA_2G08120)-RELATED"/>
    <property type="match status" value="1"/>
</dbReference>
<evidence type="ECO:0000256" key="9">
    <source>
        <dbReference type="SAM" id="Phobius"/>
    </source>
</evidence>
<protein>
    <recommendedName>
        <fullName evidence="10">Major facilitator superfamily (MFS) profile domain-containing protein</fullName>
    </recommendedName>
</protein>
<dbReference type="PANTHER" id="PTHR48022">
    <property type="entry name" value="PLASTIDIC GLUCOSE TRANSPORTER 4"/>
    <property type="match status" value="1"/>
</dbReference>
<feature type="transmembrane region" description="Helical" evidence="9">
    <location>
        <begin position="420"/>
        <end position="439"/>
    </location>
</feature>
<evidence type="ECO:0000256" key="7">
    <source>
        <dbReference type="ARBA" id="ARBA00049119"/>
    </source>
</evidence>
<evidence type="ECO:0000313" key="11">
    <source>
        <dbReference type="EMBL" id="KAK7441768.1"/>
    </source>
</evidence>
<feature type="transmembrane region" description="Helical" evidence="9">
    <location>
        <begin position="321"/>
        <end position="343"/>
    </location>
</feature>
<dbReference type="InterPro" id="IPR003663">
    <property type="entry name" value="Sugar/inositol_transpt"/>
</dbReference>
<dbReference type="NCBIfam" id="TIGR00879">
    <property type="entry name" value="SP"/>
    <property type="match status" value="1"/>
</dbReference>
<dbReference type="Proteomes" id="UP001498398">
    <property type="component" value="Unassembled WGS sequence"/>
</dbReference>
<keyword evidence="3 8" id="KW-0813">Transport</keyword>
<evidence type="ECO:0000256" key="3">
    <source>
        <dbReference type="ARBA" id="ARBA00022448"/>
    </source>
</evidence>
<dbReference type="SUPFAM" id="SSF103473">
    <property type="entry name" value="MFS general substrate transporter"/>
    <property type="match status" value="1"/>
</dbReference>
<organism evidence="11 12">
    <name type="scientific">Marasmiellus scandens</name>
    <dbReference type="NCBI Taxonomy" id="2682957"/>
    <lineage>
        <taxon>Eukaryota</taxon>
        <taxon>Fungi</taxon>
        <taxon>Dikarya</taxon>
        <taxon>Basidiomycota</taxon>
        <taxon>Agaricomycotina</taxon>
        <taxon>Agaricomycetes</taxon>
        <taxon>Agaricomycetidae</taxon>
        <taxon>Agaricales</taxon>
        <taxon>Marasmiineae</taxon>
        <taxon>Omphalotaceae</taxon>
        <taxon>Marasmiellus</taxon>
    </lineage>
</organism>
<dbReference type="Pfam" id="PF00083">
    <property type="entry name" value="Sugar_tr"/>
    <property type="match status" value="1"/>
</dbReference>
<dbReference type="InterPro" id="IPR005828">
    <property type="entry name" value="MFS_sugar_transport-like"/>
</dbReference>
<dbReference type="PRINTS" id="PR00171">
    <property type="entry name" value="SUGRTRNSPORT"/>
</dbReference>
<evidence type="ECO:0000256" key="4">
    <source>
        <dbReference type="ARBA" id="ARBA00022692"/>
    </source>
</evidence>
<gene>
    <name evidence="11" type="ORF">VKT23_016431</name>
</gene>
<accession>A0ABR1IZB2</accession>
<name>A0ABR1IZB2_9AGAR</name>
<feature type="transmembrane region" description="Helical" evidence="9">
    <location>
        <begin position="390"/>
        <end position="408"/>
    </location>
</feature>
<dbReference type="InterPro" id="IPR020846">
    <property type="entry name" value="MFS_dom"/>
</dbReference>
<sequence>MRAYTVYVALFAGLGSFLFGYDTGIITTSIAHETFKAYMGHPNDALTGMIVSTYIAGEAVGSVLQMILGDRLGRKRFMQLMCLIVTVGTVIQTAAQNYAMFVVGRVLTGVAVGGLVGTVPIYQSEISPPESRGIIGGLSGYMIGVGGCLANWIGFACGYAPDNSSFQWRFPLALQVPPGVILFFGLQFLLPESPRWLIRHGMDDEAKTAFSRIRGDLSGTRLNVEFDEMKEQILYEKATEVTSLKEAWNKYRKRVVIAVAVQTMTSASGVNVINYYQTTLYKNLGITGHQVLLLAACYGTVGIIMNAISLRLMDTVGRVKLLTYGCGGLCLDLIYSALMARFFADSDNKVAKGWAILGIYAYTAIFYLGINSTTWLYGVEILPMSLRSRVTGLAALSHFIVNIGLTEAGPSAFANIHENYYYVFVATTFIATVGIYLYFPETKGRSLEMIAKEFGDRVVVSPLTDADAATVSRYGNSKNKLDAEDERMEYMSS</sequence>
<dbReference type="EMBL" id="JBANRG010000061">
    <property type="protein sequence ID" value="KAK7441768.1"/>
    <property type="molecule type" value="Genomic_DNA"/>
</dbReference>
<keyword evidence="5 9" id="KW-1133">Transmembrane helix</keyword>
<evidence type="ECO:0000313" key="12">
    <source>
        <dbReference type="Proteomes" id="UP001498398"/>
    </source>
</evidence>
<keyword evidence="4 9" id="KW-0812">Transmembrane</keyword>
<proteinExistence type="inferred from homology"/>
<feature type="domain" description="Major facilitator superfamily (MFS) profile" evidence="10">
    <location>
        <begin position="8"/>
        <end position="443"/>
    </location>
</feature>
<keyword evidence="12" id="KW-1185">Reference proteome</keyword>
<reference evidence="11 12" key="1">
    <citation type="submission" date="2024-01" db="EMBL/GenBank/DDBJ databases">
        <title>A draft genome for the cacao thread blight pathogen Marasmiellus scandens.</title>
        <authorList>
            <person name="Baruah I.K."/>
            <person name="Leung J."/>
            <person name="Bukari Y."/>
            <person name="Amoako-Attah I."/>
            <person name="Meinhardt L.W."/>
            <person name="Bailey B.A."/>
            <person name="Cohen S.P."/>
        </authorList>
    </citation>
    <scope>NUCLEOTIDE SEQUENCE [LARGE SCALE GENOMIC DNA]</scope>
    <source>
        <strain evidence="11 12">GH-19</strain>
    </source>
</reference>
<dbReference type="InterPro" id="IPR005829">
    <property type="entry name" value="Sugar_transporter_CS"/>
</dbReference>
<dbReference type="PROSITE" id="PS00217">
    <property type="entry name" value="SUGAR_TRANSPORT_2"/>
    <property type="match status" value="1"/>
</dbReference>
<comment type="catalytic activity">
    <reaction evidence="7">
        <text>myo-inositol(out) + H(+)(out) = myo-inositol(in) + H(+)(in)</text>
        <dbReference type="Rhea" id="RHEA:60364"/>
        <dbReference type="ChEBI" id="CHEBI:15378"/>
        <dbReference type="ChEBI" id="CHEBI:17268"/>
    </reaction>
</comment>
<evidence type="ECO:0000259" key="10">
    <source>
        <dbReference type="PROSITE" id="PS50850"/>
    </source>
</evidence>
<comment type="similarity">
    <text evidence="2 8">Belongs to the major facilitator superfamily. Sugar transporter (TC 2.A.1.1) family.</text>
</comment>
<feature type="transmembrane region" description="Helical" evidence="9">
    <location>
        <begin position="168"/>
        <end position="190"/>
    </location>
</feature>
<evidence type="ECO:0000256" key="6">
    <source>
        <dbReference type="ARBA" id="ARBA00023136"/>
    </source>
</evidence>
<evidence type="ECO:0000256" key="2">
    <source>
        <dbReference type="ARBA" id="ARBA00010992"/>
    </source>
</evidence>
<comment type="caution">
    <text evidence="11">The sequence shown here is derived from an EMBL/GenBank/DDBJ whole genome shotgun (WGS) entry which is preliminary data.</text>
</comment>
<dbReference type="InterPro" id="IPR036259">
    <property type="entry name" value="MFS_trans_sf"/>
</dbReference>
<dbReference type="InterPro" id="IPR050360">
    <property type="entry name" value="MFS_Sugar_Transporters"/>
</dbReference>
<evidence type="ECO:0000256" key="8">
    <source>
        <dbReference type="RuleBase" id="RU003346"/>
    </source>
</evidence>
<feature type="transmembrane region" description="Helical" evidence="9">
    <location>
        <begin position="288"/>
        <end position="309"/>
    </location>
</feature>
<feature type="transmembrane region" description="Helical" evidence="9">
    <location>
        <begin position="355"/>
        <end position="378"/>
    </location>
</feature>
<evidence type="ECO:0000256" key="5">
    <source>
        <dbReference type="ARBA" id="ARBA00022989"/>
    </source>
</evidence>
<dbReference type="PROSITE" id="PS50850">
    <property type="entry name" value="MFS"/>
    <property type="match status" value="1"/>
</dbReference>